<dbReference type="Proteomes" id="UP000079169">
    <property type="component" value="Unplaced"/>
</dbReference>
<dbReference type="RefSeq" id="XP_008479728.1">
    <property type="nucleotide sequence ID" value="XM_008481506.1"/>
</dbReference>
<name>A0A1S3DF36_DIACI</name>
<dbReference type="PANTHER" id="PTHR11731">
    <property type="entry name" value="PROTEASE FAMILY S9B,C DIPEPTIDYL-PEPTIDASE IV-RELATED"/>
    <property type="match status" value="1"/>
</dbReference>
<evidence type="ECO:0000313" key="2">
    <source>
        <dbReference type="Proteomes" id="UP000079169"/>
    </source>
</evidence>
<dbReference type="InterPro" id="IPR002469">
    <property type="entry name" value="Peptidase_S9B_N"/>
</dbReference>
<evidence type="ECO:0000259" key="1">
    <source>
        <dbReference type="Pfam" id="PF00930"/>
    </source>
</evidence>
<dbReference type="PANTHER" id="PTHR11731:SF193">
    <property type="entry name" value="DIPEPTIDYL PEPTIDASE 9"/>
    <property type="match status" value="1"/>
</dbReference>
<dbReference type="Pfam" id="PF00930">
    <property type="entry name" value="DPPIV_N"/>
    <property type="match status" value="1"/>
</dbReference>
<dbReference type="KEGG" id="dci:103516537"/>
<dbReference type="Gene3D" id="2.140.10.30">
    <property type="entry name" value="Dipeptidylpeptidase IV, N-terminal domain"/>
    <property type="match status" value="1"/>
</dbReference>
<sequence>MVLVERSVRIPCVIIRRALINKMSETYPGPISLKIRFPRAGTPNSKSNLKLLEFYLNENLQISHVKNLELQYPLSHMFPWMEYVVRVGWAANEDLIWVQLLDRKQQRIELVLLSIKNFVEPLPNVYQYIETSTRVCVPPAVLCTRVSDVWINVHDLLYLYPVTDSNKITYIWASEETGFRHLYLMTSLLASHSNGTLSSDVEEDPSVPGEITMPAIILSQVALTYGEWEVLGRQMWVDEERQLVYFMALLQ</sequence>
<proteinExistence type="predicted"/>
<protein>
    <submittedName>
        <fullName evidence="3">Dipeptidyl peptidase 9-like</fullName>
    </submittedName>
</protein>
<feature type="domain" description="Dipeptidylpeptidase IV N-terminal" evidence="1">
    <location>
        <begin position="20"/>
        <end position="248"/>
    </location>
</feature>
<dbReference type="STRING" id="121845.A0A1S3DF36"/>
<dbReference type="GeneID" id="103516537"/>
<dbReference type="PaxDb" id="121845-A0A1S3DF36"/>
<reference evidence="3" key="1">
    <citation type="submission" date="2025-08" db="UniProtKB">
        <authorList>
            <consortium name="RefSeq"/>
        </authorList>
    </citation>
    <scope>IDENTIFICATION</scope>
</reference>
<dbReference type="GO" id="GO:0008239">
    <property type="term" value="F:dipeptidyl-peptidase activity"/>
    <property type="evidence" value="ECO:0007669"/>
    <property type="project" value="TreeGrafter"/>
</dbReference>
<dbReference type="InterPro" id="IPR050278">
    <property type="entry name" value="Serine_Prot_S9B/DPPIV"/>
</dbReference>
<keyword evidence="2" id="KW-1185">Reference proteome</keyword>
<dbReference type="GO" id="GO:0006508">
    <property type="term" value="P:proteolysis"/>
    <property type="evidence" value="ECO:0007669"/>
    <property type="project" value="InterPro"/>
</dbReference>
<organism evidence="2 3">
    <name type="scientific">Diaphorina citri</name>
    <name type="common">Asian citrus psyllid</name>
    <dbReference type="NCBI Taxonomy" id="121845"/>
    <lineage>
        <taxon>Eukaryota</taxon>
        <taxon>Metazoa</taxon>
        <taxon>Ecdysozoa</taxon>
        <taxon>Arthropoda</taxon>
        <taxon>Hexapoda</taxon>
        <taxon>Insecta</taxon>
        <taxon>Pterygota</taxon>
        <taxon>Neoptera</taxon>
        <taxon>Paraneoptera</taxon>
        <taxon>Hemiptera</taxon>
        <taxon>Sternorrhyncha</taxon>
        <taxon>Psylloidea</taxon>
        <taxon>Psyllidae</taxon>
        <taxon>Diaphorininae</taxon>
        <taxon>Diaphorina</taxon>
    </lineage>
</organism>
<evidence type="ECO:0000313" key="3">
    <source>
        <dbReference type="RefSeq" id="XP_008479728.1"/>
    </source>
</evidence>
<gene>
    <name evidence="3" type="primary">LOC103516537</name>
</gene>
<dbReference type="AlphaFoldDB" id="A0A1S3DF36"/>
<accession>A0A1S3DF36</accession>